<dbReference type="InterPro" id="IPR051539">
    <property type="entry name" value="T4SS-coupling_protein"/>
</dbReference>
<evidence type="ECO:0000259" key="7">
    <source>
        <dbReference type="Pfam" id="PF10412"/>
    </source>
</evidence>
<name>A0ABY8BSQ6_AFICR</name>
<keyword evidence="3 6" id="KW-0812">Transmembrane</keyword>
<comment type="subcellular location">
    <subcellularLocation>
        <location evidence="1">Cell membrane</location>
        <topology evidence="1">Multi-pass membrane protein</topology>
    </subcellularLocation>
</comment>
<sequence length="590" mass="64586">MSTVNPFVETKPLVPTILGATLAAFLVLIVGLAILFSADAPYVVGANGIVPLNLQMMGRIALEFLRGDTCVAGLTKVIGLDCRFQYLDRVFQAIAASRSASIHAVTLPLAIAVSWGTTAYMMHAATSKCERFVTLRGWRLLFDGEGRASLRGVIARTGRLLKRGLWLLPHVQLTSECEGYNILALGTQGSAKTSTLRGLVEQCEARGDQMFIHEVKGDFTAGLPINPFILVAPHDRRSAAYNIARDIRNEKHAREFAAHAVQKSDHDSMWGDAARAAWADLVMTLHAENPGDWSWDDLASVLLSPGETIKATLEAAGKDSASRLIFGSDNPEDNRTTMSILVTMWVAALTTVLPLAEAWRDVPLARRFSLRQWLDEPMAYPRVIVLQKSSEYPELSGAIGGFLIDRLIALALRPGRQPNPTRKLVFCLDELPECGNGHIQGLPRLLNTGREFGIVILAGVQEIAHLVEIYGENLANVLLGRFRIKLIHQLNAGDSAERVSALLGERRIEYPGPPVRDQASDRWVRETVRETVPVCPADRLESDLGVTKSGRHTTARILVMGLGNPAIVDVPLTVWSDRRPGHVPAPWTGE</sequence>
<dbReference type="InterPro" id="IPR027417">
    <property type="entry name" value="P-loop_NTPase"/>
</dbReference>
<dbReference type="EMBL" id="CP113162">
    <property type="protein sequence ID" value="WEF51996.1"/>
    <property type="molecule type" value="Genomic_DNA"/>
</dbReference>
<dbReference type="Pfam" id="PF10412">
    <property type="entry name" value="TrwB_AAD_bind"/>
    <property type="match status" value="1"/>
</dbReference>
<accession>A0ABY8BSQ6</accession>
<gene>
    <name evidence="8" type="ORF">AFIC_000453</name>
</gene>
<dbReference type="GO" id="GO:0003677">
    <property type="term" value="F:DNA binding"/>
    <property type="evidence" value="ECO:0007669"/>
    <property type="project" value="UniProtKB-KW"/>
</dbReference>
<dbReference type="PANTHER" id="PTHR37937">
    <property type="entry name" value="CONJUGATIVE TRANSFER: DNA TRANSPORT"/>
    <property type="match status" value="1"/>
</dbReference>
<keyword evidence="8" id="KW-0238">DNA-binding</keyword>
<evidence type="ECO:0000256" key="3">
    <source>
        <dbReference type="ARBA" id="ARBA00022692"/>
    </source>
</evidence>
<keyword evidence="5 6" id="KW-0472">Membrane</keyword>
<keyword evidence="4 6" id="KW-1133">Transmembrane helix</keyword>
<organism evidence="8 9">
    <name type="scientific">Afipia carboxydohydrogena</name>
    <name type="common">Pseudomonas carboxydohydrogena</name>
    <dbReference type="NCBI Taxonomy" id="290"/>
    <lineage>
        <taxon>Bacteria</taxon>
        <taxon>Pseudomonadati</taxon>
        <taxon>Pseudomonadota</taxon>
        <taxon>Alphaproteobacteria</taxon>
        <taxon>Hyphomicrobiales</taxon>
        <taxon>Nitrobacteraceae</taxon>
        <taxon>Afipia</taxon>
    </lineage>
</organism>
<feature type="domain" description="Type IV secretion system coupling protein TraD DNA-binding" evidence="7">
    <location>
        <begin position="170"/>
        <end position="509"/>
    </location>
</feature>
<keyword evidence="9" id="KW-1185">Reference proteome</keyword>
<dbReference type="PANTHER" id="PTHR37937:SF1">
    <property type="entry name" value="CONJUGATIVE TRANSFER: DNA TRANSPORT"/>
    <property type="match status" value="1"/>
</dbReference>
<keyword evidence="2" id="KW-1003">Cell membrane</keyword>
<dbReference type="SUPFAM" id="SSF52540">
    <property type="entry name" value="P-loop containing nucleoside triphosphate hydrolases"/>
    <property type="match status" value="1"/>
</dbReference>
<evidence type="ECO:0000256" key="4">
    <source>
        <dbReference type="ARBA" id="ARBA00022989"/>
    </source>
</evidence>
<protein>
    <submittedName>
        <fullName evidence="8">Type IV secretion system DNA-binding domain-containing protein</fullName>
    </submittedName>
</protein>
<dbReference type="CDD" id="cd01127">
    <property type="entry name" value="TrwB_TraG_TraD_VirD4"/>
    <property type="match status" value="1"/>
</dbReference>
<proteinExistence type="predicted"/>
<evidence type="ECO:0000256" key="6">
    <source>
        <dbReference type="SAM" id="Phobius"/>
    </source>
</evidence>
<dbReference type="Gene3D" id="3.40.50.300">
    <property type="entry name" value="P-loop containing nucleotide triphosphate hydrolases"/>
    <property type="match status" value="2"/>
</dbReference>
<evidence type="ECO:0000256" key="1">
    <source>
        <dbReference type="ARBA" id="ARBA00004651"/>
    </source>
</evidence>
<evidence type="ECO:0000313" key="8">
    <source>
        <dbReference type="EMBL" id="WEF51996.1"/>
    </source>
</evidence>
<reference evidence="8 9" key="1">
    <citation type="submission" date="2022-11" db="EMBL/GenBank/DDBJ databases">
        <authorList>
            <person name="Siebert D."/>
            <person name="Busche T."/>
            <person name="Saydam E."/>
            <person name="Kalinowski J."/>
            <person name="Ruckert C."/>
            <person name="Blombach B."/>
        </authorList>
    </citation>
    <scope>NUCLEOTIDE SEQUENCE [LARGE SCALE GENOMIC DNA]</scope>
    <source>
        <strain evidence="8 9">DSM 1083</strain>
    </source>
</reference>
<dbReference type="InterPro" id="IPR019476">
    <property type="entry name" value="T4SS_TraD_DNA-bd"/>
</dbReference>
<evidence type="ECO:0000256" key="5">
    <source>
        <dbReference type="ARBA" id="ARBA00023136"/>
    </source>
</evidence>
<feature type="transmembrane region" description="Helical" evidence="6">
    <location>
        <begin position="12"/>
        <end position="36"/>
    </location>
</feature>
<dbReference type="Proteomes" id="UP001213907">
    <property type="component" value="Chromosome"/>
</dbReference>
<evidence type="ECO:0000256" key="2">
    <source>
        <dbReference type="ARBA" id="ARBA00022475"/>
    </source>
</evidence>
<evidence type="ECO:0000313" key="9">
    <source>
        <dbReference type="Proteomes" id="UP001213907"/>
    </source>
</evidence>
<dbReference type="RefSeq" id="WP_275247575.1">
    <property type="nucleotide sequence ID" value="NZ_BAABDX010000001.1"/>
</dbReference>